<keyword evidence="2" id="KW-1185">Reference proteome</keyword>
<comment type="caution">
    <text evidence="1">The sequence shown here is derived from an EMBL/GenBank/DDBJ whole genome shotgun (WGS) entry which is preliminary data.</text>
</comment>
<dbReference type="RefSeq" id="WP_159751025.1">
    <property type="nucleotide sequence ID" value="NZ_CASSPE010000139.1"/>
</dbReference>
<organism evidence="1 2">
    <name type="scientific">Sporofaciens musculi</name>
    <dbReference type="NCBI Taxonomy" id="2681861"/>
    <lineage>
        <taxon>Bacteria</taxon>
        <taxon>Bacillati</taxon>
        <taxon>Bacillota</taxon>
        <taxon>Clostridia</taxon>
        <taxon>Lachnospirales</taxon>
        <taxon>Lachnospiraceae</taxon>
        <taxon>Sporofaciens</taxon>
    </lineage>
</organism>
<evidence type="ECO:0000313" key="2">
    <source>
        <dbReference type="Proteomes" id="UP000460412"/>
    </source>
</evidence>
<reference evidence="1 2" key="1">
    <citation type="submission" date="2019-12" db="EMBL/GenBank/DDBJ databases">
        <title>Sporaefaciens musculi gen. nov., sp. nov., a novel bacterium isolated from the caecum of an obese mouse.</title>
        <authorList>
            <person name="Rasmussen T.S."/>
            <person name="Streidl T."/>
            <person name="Hitch T.C.A."/>
            <person name="Wortmann E."/>
            <person name="Deptula P."/>
            <person name="Hansen M."/>
            <person name="Nielsen D.S."/>
            <person name="Clavel T."/>
            <person name="Vogensen F.K."/>
        </authorList>
    </citation>
    <scope>NUCLEOTIDE SEQUENCE [LARGE SCALE GENOMIC DNA]</scope>
    <source>
        <strain evidence="1 2">WCA-9-b2</strain>
    </source>
</reference>
<name>A0A7X3SIR8_9FIRM</name>
<dbReference type="AlphaFoldDB" id="A0A7X3SIR8"/>
<dbReference type="EMBL" id="WUQX01000001">
    <property type="protein sequence ID" value="MXP75838.1"/>
    <property type="molecule type" value="Genomic_DNA"/>
</dbReference>
<gene>
    <name evidence="1" type="ORF">GN277_10735</name>
</gene>
<accession>A0A7X3SIR8</accession>
<evidence type="ECO:0000313" key="1">
    <source>
        <dbReference type="EMBL" id="MXP75838.1"/>
    </source>
</evidence>
<sequence length="106" mass="12599">MRYYKHLYVAEGLRKKEKIIRKLNNNKLQMNIHVITLANNEKNQLEIYHSMVFLQPNFPHDDLFVVGLAKGYEDAVEMVEEIAQEVYNKTKGADIRSYILEREQEE</sequence>
<proteinExistence type="predicted"/>
<protein>
    <submittedName>
        <fullName evidence="1">Uncharacterized protein</fullName>
    </submittedName>
</protein>
<dbReference type="Proteomes" id="UP000460412">
    <property type="component" value="Unassembled WGS sequence"/>
</dbReference>